<evidence type="ECO:0000313" key="3">
    <source>
        <dbReference type="EMBL" id="KAK9986121.1"/>
    </source>
</evidence>
<evidence type="ECO:0000256" key="1">
    <source>
        <dbReference type="SAM" id="Coils"/>
    </source>
</evidence>
<feature type="coiled-coil region" evidence="1">
    <location>
        <begin position="186"/>
        <end position="280"/>
    </location>
</feature>
<keyword evidence="1" id="KW-0175">Coiled coil</keyword>
<accession>A0AAW2BJN8</accession>
<dbReference type="Gene3D" id="1.10.287.1490">
    <property type="match status" value="1"/>
</dbReference>
<evidence type="ECO:0000313" key="4">
    <source>
        <dbReference type="Proteomes" id="UP001459277"/>
    </source>
</evidence>
<dbReference type="EMBL" id="JAZDWU010000011">
    <property type="protein sequence ID" value="KAK9986121.1"/>
    <property type="molecule type" value="Genomic_DNA"/>
</dbReference>
<feature type="coiled-coil region" evidence="1">
    <location>
        <begin position="80"/>
        <end position="115"/>
    </location>
</feature>
<feature type="non-terminal residue" evidence="3">
    <location>
        <position position="392"/>
    </location>
</feature>
<dbReference type="AlphaFoldDB" id="A0AAW2BJN8"/>
<feature type="region of interest" description="Disordered" evidence="2">
    <location>
        <begin position="1"/>
        <end position="20"/>
    </location>
</feature>
<dbReference type="Gene3D" id="6.10.250.3110">
    <property type="match status" value="1"/>
</dbReference>
<evidence type="ECO:0000256" key="2">
    <source>
        <dbReference type="SAM" id="MobiDB-lite"/>
    </source>
</evidence>
<organism evidence="3 4">
    <name type="scientific">Lithocarpus litseifolius</name>
    <dbReference type="NCBI Taxonomy" id="425828"/>
    <lineage>
        <taxon>Eukaryota</taxon>
        <taxon>Viridiplantae</taxon>
        <taxon>Streptophyta</taxon>
        <taxon>Embryophyta</taxon>
        <taxon>Tracheophyta</taxon>
        <taxon>Spermatophyta</taxon>
        <taxon>Magnoliopsida</taxon>
        <taxon>eudicotyledons</taxon>
        <taxon>Gunneridae</taxon>
        <taxon>Pentapetalae</taxon>
        <taxon>rosids</taxon>
        <taxon>fabids</taxon>
        <taxon>Fagales</taxon>
        <taxon>Fagaceae</taxon>
        <taxon>Lithocarpus</taxon>
    </lineage>
</organism>
<sequence length="392" mass="46149">MAGTVYFPGKDGTGTKLQNAPMDDLDDFDVDPWVESCVREMRNSLNEFQARARSRRLLEAFITTYSKLAWSNAESVGFYCENLQGLIEGARMQINNLKQAQEAQLEREKELENRNLEVQYLKQLVPEYQSRLRALEKLQNAAMDSIDDWVERSISEWKTTFNERIARARCRKLIEEIVTYIRDRVRPVLQGQIDTLNREIRNLRREVHGLNQRNGSLKTELEQLREQLRGQVDSLNREIRTLKREVQGLNQQNRSLNSELQQLREQVSEHQNRLKTLEKLQNAVMDSINNWVERSVREWMSTFDEEIARANCRRLIEDIMTFIRNRIGPVVNNLEGQVDRLNREIRNLRREVHGLNQQNGSLNLELEQLRRQVSECQNRQRTLEAGGTEFQP</sequence>
<keyword evidence="4" id="KW-1185">Reference proteome</keyword>
<dbReference type="PANTHER" id="PTHR31245">
    <property type="entry name" value="UBIQUITIN SYSTEM COMPONENT CUE PROTEIN"/>
    <property type="match status" value="1"/>
</dbReference>
<evidence type="ECO:0008006" key="5">
    <source>
        <dbReference type="Google" id="ProtNLM"/>
    </source>
</evidence>
<feature type="coiled-coil region" evidence="1">
    <location>
        <begin position="331"/>
        <end position="386"/>
    </location>
</feature>
<name>A0AAW2BJN8_9ROSI</name>
<protein>
    <recommendedName>
        <fullName evidence="5">Chromosome partition protein Smc</fullName>
    </recommendedName>
</protein>
<reference evidence="3 4" key="1">
    <citation type="submission" date="2024-01" db="EMBL/GenBank/DDBJ databases">
        <title>A telomere-to-telomere, gap-free genome of sweet tea (Lithocarpus litseifolius).</title>
        <authorList>
            <person name="Zhou J."/>
        </authorList>
    </citation>
    <scope>NUCLEOTIDE SEQUENCE [LARGE SCALE GENOMIC DNA]</scope>
    <source>
        <strain evidence="3">Zhou-2022a</strain>
        <tissue evidence="3">Leaf</tissue>
    </source>
</reference>
<proteinExistence type="predicted"/>
<dbReference type="PANTHER" id="PTHR31245:SF20">
    <property type="entry name" value="F18B13.13 PROTEIN"/>
    <property type="match status" value="1"/>
</dbReference>
<comment type="caution">
    <text evidence="3">The sequence shown here is derived from an EMBL/GenBank/DDBJ whole genome shotgun (WGS) entry which is preliminary data.</text>
</comment>
<dbReference type="Proteomes" id="UP001459277">
    <property type="component" value="Unassembled WGS sequence"/>
</dbReference>
<gene>
    <name evidence="3" type="ORF">SO802_031072</name>
</gene>
<dbReference type="SUPFAM" id="SSF57997">
    <property type="entry name" value="Tropomyosin"/>
    <property type="match status" value="1"/>
</dbReference>